<organism evidence="1 2">
    <name type="scientific">Streptomyces umbrinus</name>
    <dbReference type="NCBI Taxonomy" id="67370"/>
    <lineage>
        <taxon>Bacteria</taxon>
        <taxon>Bacillati</taxon>
        <taxon>Actinomycetota</taxon>
        <taxon>Actinomycetes</taxon>
        <taxon>Kitasatosporales</taxon>
        <taxon>Streptomycetaceae</taxon>
        <taxon>Streptomyces</taxon>
        <taxon>Streptomyces phaeochromogenes group</taxon>
    </lineage>
</organism>
<keyword evidence="2" id="KW-1185">Reference proteome</keyword>
<comment type="caution">
    <text evidence="1">The sequence shown here is derived from an EMBL/GenBank/DDBJ whole genome shotgun (WGS) entry which is preliminary data.</text>
</comment>
<protein>
    <submittedName>
        <fullName evidence="1">Uncharacterized protein</fullName>
    </submittedName>
</protein>
<proteinExistence type="predicted"/>
<accession>A0ABU0TES9</accession>
<dbReference type="EMBL" id="JAUSZI010000002">
    <property type="protein sequence ID" value="MDQ1033491.1"/>
    <property type="molecule type" value="Genomic_DNA"/>
</dbReference>
<sequence>MRPAQTSSPRIPQSLRQTFATPDEWARNRDQRFARFLTKRLAEAEALGCCLAELKALAGVQDVFAEWLALRDLATEDTDDLRLNQVNTLGWALRSVAHSIWAGHPAWEMSFHPAATKPPIDPLKALLGR</sequence>
<evidence type="ECO:0000313" key="2">
    <source>
        <dbReference type="Proteomes" id="UP001230328"/>
    </source>
</evidence>
<dbReference type="Proteomes" id="UP001230328">
    <property type="component" value="Unassembled WGS sequence"/>
</dbReference>
<name>A0ABU0TES9_9ACTN</name>
<reference evidence="1 2" key="1">
    <citation type="submission" date="2023-07" db="EMBL/GenBank/DDBJ databases">
        <title>Comparative genomics of wheat-associated soil bacteria to identify genetic determinants of phenazine resistance.</title>
        <authorList>
            <person name="Mouncey N."/>
        </authorList>
    </citation>
    <scope>NUCLEOTIDE SEQUENCE [LARGE SCALE GENOMIC DNA]</scope>
    <source>
        <strain evidence="1 2">V2I4</strain>
    </source>
</reference>
<evidence type="ECO:0000313" key="1">
    <source>
        <dbReference type="EMBL" id="MDQ1033491.1"/>
    </source>
</evidence>
<dbReference type="RefSeq" id="WP_307530789.1">
    <property type="nucleotide sequence ID" value="NZ_JAUSZI010000002.1"/>
</dbReference>
<gene>
    <name evidence="1" type="ORF">QF035_011073</name>
</gene>